<proteinExistence type="predicted"/>
<dbReference type="RefSeq" id="WP_050456082.1">
    <property type="nucleotide sequence ID" value="NZ_LFJJ01000312.1"/>
</dbReference>
<dbReference type="PATRIC" id="fig|242163.4.peg.4286"/>
<gene>
    <name evidence="2" type="ORF">BVER_04076c</name>
</gene>
<organism evidence="2 3">
    <name type="scientific">Candidatus Burkholderia verschuerenii</name>
    <dbReference type="NCBI Taxonomy" id="242163"/>
    <lineage>
        <taxon>Bacteria</taxon>
        <taxon>Pseudomonadati</taxon>
        <taxon>Pseudomonadota</taxon>
        <taxon>Betaproteobacteria</taxon>
        <taxon>Burkholderiales</taxon>
        <taxon>Burkholderiaceae</taxon>
        <taxon>Burkholderia</taxon>
    </lineage>
</organism>
<dbReference type="OrthoDB" id="9009460at2"/>
<comment type="caution">
    <text evidence="2">The sequence shown here is derived from an EMBL/GenBank/DDBJ whole genome shotgun (WGS) entry which is preliminary data.</text>
</comment>
<dbReference type="EMBL" id="LFJJ01000312">
    <property type="protein sequence ID" value="KND56844.1"/>
    <property type="molecule type" value="Genomic_DNA"/>
</dbReference>
<keyword evidence="3" id="KW-1185">Reference proteome</keyword>
<dbReference type="AlphaFoldDB" id="A0A0L0M4B3"/>
<accession>A0A0L0M4B3</accession>
<sequence>MTRVTLLHNDDETLDPADSSLRARGPLKIDGHERGTWEAHRDGRWTALLDGASIEASSKDALIAQIETRVV</sequence>
<evidence type="ECO:0000313" key="3">
    <source>
        <dbReference type="Proteomes" id="UP000036959"/>
    </source>
</evidence>
<protein>
    <submittedName>
        <fullName evidence="2">Uncharacterized protein</fullName>
    </submittedName>
</protein>
<feature type="region of interest" description="Disordered" evidence="1">
    <location>
        <begin position="1"/>
        <end position="27"/>
    </location>
</feature>
<reference evidence="3" key="1">
    <citation type="submission" date="2015-06" db="EMBL/GenBank/DDBJ databases">
        <title>Comparative genomics of Burkholderia leaf nodule symbionts.</title>
        <authorList>
            <person name="Carlier A."/>
            <person name="Eberl L."/>
            <person name="Pinto-Carbo M."/>
        </authorList>
    </citation>
    <scope>NUCLEOTIDE SEQUENCE [LARGE SCALE GENOMIC DNA]</scope>
    <source>
        <strain evidence="3">UZHbot4</strain>
    </source>
</reference>
<evidence type="ECO:0000256" key="1">
    <source>
        <dbReference type="SAM" id="MobiDB-lite"/>
    </source>
</evidence>
<dbReference type="Proteomes" id="UP000036959">
    <property type="component" value="Unassembled WGS sequence"/>
</dbReference>
<evidence type="ECO:0000313" key="2">
    <source>
        <dbReference type="EMBL" id="KND56844.1"/>
    </source>
</evidence>
<name>A0A0L0M4B3_9BURK</name>